<protein>
    <submittedName>
        <fullName evidence="1">XkdX family protein</fullName>
    </submittedName>
</protein>
<proteinExistence type="predicted"/>
<dbReference type="EMBL" id="JBHTOH010000079">
    <property type="protein sequence ID" value="MFD1411525.1"/>
    <property type="molecule type" value="Genomic_DNA"/>
</dbReference>
<accession>A0ABW4BMS7</accession>
<evidence type="ECO:0000313" key="1">
    <source>
        <dbReference type="EMBL" id="MFD1411525.1"/>
    </source>
</evidence>
<evidence type="ECO:0000313" key="2">
    <source>
        <dbReference type="Proteomes" id="UP001597191"/>
    </source>
</evidence>
<dbReference type="Pfam" id="PF09693">
    <property type="entry name" value="Phage_XkdX"/>
    <property type="match status" value="1"/>
</dbReference>
<dbReference type="Proteomes" id="UP001597191">
    <property type="component" value="Unassembled WGS sequence"/>
</dbReference>
<keyword evidence="2" id="KW-1185">Reference proteome</keyword>
<organism evidence="1 2">
    <name type="scientific">Lapidilactobacillus gannanensis</name>
    <dbReference type="NCBI Taxonomy" id="2486002"/>
    <lineage>
        <taxon>Bacteria</taxon>
        <taxon>Bacillati</taxon>
        <taxon>Bacillota</taxon>
        <taxon>Bacilli</taxon>
        <taxon>Lactobacillales</taxon>
        <taxon>Lactobacillaceae</taxon>
        <taxon>Lapidilactobacillus</taxon>
    </lineage>
</organism>
<gene>
    <name evidence="1" type="ORF">ACFQ4R_08005</name>
</gene>
<dbReference type="InterPro" id="IPR010022">
    <property type="entry name" value="XkdX"/>
</dbReference>
<name>A0ABW4BMS7_9LACO</name>
<comment type="caution">
    <text evidence="1">The sequence shown here is derived from an EMBL/GenBank/DDBJ whole genome shotgun (WGS) entry which is preliminary data.</text>
</comment>
<reference evidence="2" key="1">
    <citation type="journal article" date="2019" name="Int. J. Syst. Evol. Microbiol.">
        <title>The Global Catalogue of Microorganisms (GCM) 10K type strain sequencing project: providing services to taxonomists for standard genome sequencing and annotation.</title>
        <authorList>
            <consortium name="The Broad Institute Genomics Platform"/>
            <consortium name="The Broad Institute Genome Sequencing Center for Infectious Disease"/>
            <person name="Wu L."/>
            <person name="Ma J."/>
        </authorList>
    </citation>
    <scope>NUCLEOTIDE SEQUENCE [LARGE SCALE GENOMIC DNA]</scope>
    <source>
        <strain evidence="2">CCM 8937</strain>
    </source>
</reference>
<sequence>MSDYDQVKLFYSWGINIKPYVGLMISEDEYEEIIKKGE</sequence>
<dbReference type="RefSeq" id="WP_125650854.1">
    <property type="nucleotide sequence ID" value="NZ_JBHTOH010000079.1"/>
</dbReference>